<name>A0A3D5J344_9FLAO</name>
<dbReference type="RefSeq" id="WP_013070400.1">
    <property type="nucleotide sequence ID" value="NZ_CAJXAW010000009.1"/>
</dbReference>
<dbReference type="GO" id="GO:0030246">
    <property type="term" value="F:carbohydrate binding"/>
    <property type="evidence" value="ECO:0007669"/>
    <property type="project" value="InterPro"/>
</dbReference>
<dbReference type="GO" id="GO:0003824">
    <property type="term" value="F:catalytic activity"/>
    <property type="evidence" value="ECO:0007669"/>
    <property type="project" value="InterPro"/>
</dbReference>
<dbReference type="Pfam" id="PF16153">
    <property type="entry name" value="DUF4861"/>
    <property type="match status" value="1"/>
</dbReference>
<dbReference type="GO" id="GO:0005975">
    <property type="term" value="P:carbohydrate metabolic process"/>
    <property type="evidence" value="ECO:0007669"/>
    <property type="project" value="InterPro"/>
</dbReference>
<organism evidence="1 2">
    <name type="scientific">Zunongwangia profunda</name>
    <dbReference type="NCBI Taxonomy" id="398743"/>
    <lineage>
        <taxon>Bacteria</taxon>
        <taxon>Pseudomonadati</taxon>
        <taxon>Bacteroidota</taxon>
        <taxon>Flavobacteriia</taxon>
        <taxon>Flavobacteriales</taxon>
        <taxon>Flavobacteriaceae</taxon>
        <taxon>Zunongwangia</taxon>
    </lineage>
</organism>
<reference evidence="1 2" key="1">
    <citation type="journal article" date="2018" name="Nat. Biotechnol.">
        <title>A standardized bacterial taxonomy based on genome phylogeny substantially revises the tree of life.</title>
        <authorList>
            <person name="Parks D.H."/>
            <person name="Chuvochina M."/>
            <person name="Waite D.W."/>
            <person name="Rinke C."/>
            <person name="Skarshewski A."/>
            <person name="Chaumeil P.A."/>
            <person name="Hugenholtz P."/>
        </authorList>
    </citation>
    <scope>NUCLEOTIDE SEQUENCE [LARGE SCALE GENOMIC DNA]</scope>
    <source>
        <strain evidence="1">UBA9359</strain>
    </source>
</reference>
<dbReference type="Proteomes" id="UP000264330">
    <property type="component" value="Unassembled WGS sequence"/>
</dbReference>
<gene>
    <name evidence="1" type="ORF">DGQ38_12565</name>
</gene>
<protein>
    <submittedName>
        <fullName evidence="1">DUF4861 domain-containing protein</fullName>
    </submittedName>
</protein>
<dbReference type="SUPFAM" id="SSF74650">
    <property type="entry name" value="Galactose mutarotase-like"/>
    <property type="match status" value="1"/>
</dbReference>
<accession>A0A3D5J344</accession>
<dbReference type="EMBL" id="DPMF01000289">
    <property type="protein sequence ID" value="HCV81872.1"/>
    <property type="molecule type" value="Genomic_DNA"/>
</dbReference>
<dbReference type="AlphaFoldDB" id="A0A3D5J344"/>
<dbReference type="InterPro" id="IPR032342">
    <property type="entry name" value="DUF4861"/>
</dbReference>
<evidence type="ECO:0000313" key="1">
    <source>
        <dbReference type="EMBL" id="HCV81872.1"/>
    </source>
</evidence>
<dbReference type="InterPro" id="IPR011013">
    <property type="entry name" value="Gal_mutarotase_sf_dom"/>
</dbReference>
<sequence length="396" mass="44786">MKRIITTAILGLLLANGCKPKKTEESGFSISVSNDLDFDRNEIVSFDAKNLLDKFEKAAIDYILITDSTGKTIRHQWLDYDKDGTPEEFLFMAKVAAHKTSHYKIISDSSFAMPEKEAVAYSRFVPERTDDYAWENDKVAFRTYGPTGQKEALEGVEGSTLSSGIDIWLKRTNKSIINKWYAEHVKNPGYYHTDHGEGYDPYHVGNSRGLGGLGVFENDSLYVSQNFVEYKTIASGPLKTIFELSYAPWDPYNVKETKRISLALGSHFSKFEISIEAEDGIPNYATGITLHNNQGEYEIDKEEGWIMHWERIDDAQVGEGIVMKPAVIDSAFAYTSKFPDQSNLLVTTTPKSPFTYYAGFAWEKSGDVSSKEDWIEIIKKQTKIIASPLKVDFEYH</sequence>
<evidence type="ECO:0000313" key="2">
    <source>
        <dbReference type="Proteomes" id="UP000264330"/>
    </source>
</evidence>
<dbReference type="OMA" id="MDCYAVG"/>
<comment type="caution">
    <text evidence="1">The sequence shown here is derived from an EMBL/GenBank/DDBJ whole genome shotgun (WGS) entry which is preliminary data.</text>
</comment>
<proteinExistence type="predicted"/>